<dbReference type="Proteomes" id="UP000325286">
    <property type="component" value="Chromosome"/>
</dbReference>
<proteinExistence type="predicted"/>
<dbReference type="RefSeq" id="WP_068132355.1">
    <property type="nucleotide sequence ID" value="NZ_CP042914.1"/>
</dbReference>
<accession>A0A5B9QNL3</accession>
<sequence length="938" mass="104169" precursor="true">MAGILLAVQLVWACCLTRAHAAAPAAPSLGRPAQSPRVSHGQVVQRWDFDRHDDRDFDTWPDGWQRRSGRNYPEYVAIDIQSAETALETFAKAADAKLLPWWVQTRLKLAATPNWLPGLPTRWTRLVQATAGAMPGLPPAMGDLVSSQYLSVRLDGGGALLQSPKFPVSAMYSYVLSSRIQTHGLEHDSGWAEIVFLDAQGQPLKTTATEKLGGTTSWSLVHTPAIAPPPGCTEAVLRVRVEPTGPGADIRGEVQFDQLQLNQFPQLHVRGASATGIYARGDTVEISAEAMGLRFKTASIHFTLFDAHQQPIEDFISPVDTHQDDSQLLAYGGLANWKLADLPPGFYRMTAELIAADRSALQTETTFVVIEPLPGQAGPFGWTLPEGAPRGDLRALPEWLRNCHVGWLKYPCWIDAADLEAGDQLSWMVNRLMESGIQVVGLLNQPPSGTAPEIDARRPVQAVNVFRDQDVWQPLLETLMSRLTMKVQWWQLGNERDFSFLDRARLRETIESIQRGLQGYGQPLNMVLSWPWLEPQPAGSERVWKAVTRSEAETFTADELDAYLEIELDPQKSSGSTRTWLLLDPLPKSSYDTDTRIRDLVLRMATVRGHAVEAAFVSDPTNPETGLLQPDGLPDIMLLPWRTTAATLGTLQRIGSLRLPNGSSNIVLSDGHRSVMVLWNSQPTEEEIYLGENIEELSVWGVRTAAAKVDRQGVTRQVLEAGPVPKFILGLHPLMTQFRMEVELDRASIDSLLGRAQFVAVKMKNPQSNALEGDMLMSAGDAWELPRYPVPWQIRGSGTLDQPVPITLRSNAKTGVETIALQFRLSQAGPHPFLVYRQLRVGPEGLEVQITTRLDEQDNLVVRLEMENSSEQRQSYDCRLFPPGRQYQRQTVSVNAGQRVRREFSLPNGRSLLGQTLLLRAAEQDGRRVLNYTVQASP</sequence>
<organism evidence="2 3">
    <name type="scientific">Roseimaritima ulvae</name>
    <dbReference type="NCBI Taxonomy" id="980254"/>
    <lineage>
        <taxon>Bacteria</taxon>
        <taxon>Pseudomonadati</taxon>
        <taxon>Planctomycetota</taxon>
        <taxon>Planctomycetia</taxon>
        <taxon>Pirellulales</taxon>
        <taxon>Pirellulaceae</taxon>
        <taxon>Roseimaritima</taxon>
    </lineage>
</organism>
<feature type="signal peptide" evidence="1">
    <location>
        <begin position="1"/>
        <end position="21"/>
    </location>
</feature>
<reference evidence="2 3" key="1">
    <citation type="submission" date="2019-08" db="EMBL/GenBank/DDBJ databases">
        <title>Deep-cultivation of Planctomycetes and their phenomic and genomic characterization uncovers novel biology.</title>
        <authorList>
            <person name="Wiegand S."/>
            <person name="Jogler M."/>
            <person name="Boedeker C."/>
            <person name="Pinto D."/>
            <person name="Vollmers J."/>
            <person name="Rivas-Marin E."/>
            <person name="Kohn T."/>
            <person name="Peeters S.H."/>
            <person name="Heuer A."/>
            <person name="Rast P."/>
            <person name="Oberbeckmann S."/>
            <person name="Bunk B."/>
            <person name="Jeske O."/>
            <person name="Meyerdierks A."/>
            <person name="Storesund J.E."/>
            <person name="Kallscheuer N."/>
            <person name="Luecker S."/>
            <person name="Lage O.M."/>
            <person name="Pohl T."/>
            <person name="Merkel B.J."/>
            <person name="Hornburger P."/>
            <person name="Mueller R.-W."/>
            <person name="Bruemmer F."/>
            <person name="Labrenz M."/>
            <person name="Spormann A.M."/>
            <person name="Op den Camp H."/>
            <person name="Overmann J."/>
            <person name="Amann R."/>
            <person name="Jetten M.S.M."/>
            <person name="Mascher T."/>
            <person name="Medema M.H."/>
            <person name="Devos D.P."/>
            <person name="Kaster A.-K."/>
            <person name="Ovreas L."/>
            <person name="Rohde M."/>
            <person name="Galperin M.Y."/>
            <person name="Jogler C."/>
        </authorList>
    </citation>
    <scope>NUCLEOTIDE SEQUENCE [LARGE SCALE GENOMIC DNA]</scope>
    <source>
        <strain evidence="2 3">UC8</strain>
    </source>
</reference>
<gene>
    <name evidence="2" type="ORF">UC8_27140</name>
</gene>
<dbReference type="KEGG" id="rul:UC8_27140"/>
<dbReference type="EMBL" id="CP042914">
    <property type="protein sequence ID" value="QEG40697.1"/>
    <property type="molecule type" value="Genomic_DNA"/>
</dbReference>
<dbReference type="SUPFAM" id="SSF51445">
    <property type="entry name" value="(Trans)glycosidases"/>
    <property type="match status" value="1"/>
</dbReference>
<name>A0A5B9QNL3_9BACT</name>
<evidence type="ECO:0000256" key="1">
    <source>
        <dbReference type="SAM" id="SignalP"/>
    </source>
</evidence>
<keyword evidence="1" id="KW-0732">Signal</keyword>
<keyword evidence="3" id="KW-1185">Reference proteome</keyword>
<feature type="chain" id="PRO_5022752784" description="Glycoside hydrolase family 42 N-terminal domain-containing protein" evidence="1">
    <location>
        <begin position="22"/>
        <end position="938"/>
    </location>
</feature>
<dbReference type="AlphaFoldDB" id="A0A5B9QNL3"/>
<evidence type="ECO:0000313" key="2">
    <source>
        <dbReference type="EMBL" id="QEG40697.1"/>
    </source>
</evidence>
<protein>
    <recommendedName>
        <fullName evidence="4">Glycoside hydrolase family 42 N-terminal domain-containing protein</fullName>
    </recommendedName>
</protein>
<evidence type="ECO:0008006" key="4">
    <source>
        <dbReference type="Google" id="ProtNLM"/>
    </source>
</evidence>
<evidence type="ECO:0000313" key="3">
    <source>
        <dbReference type="Proteomes" id="UP000325286"/>
    </source>
</evidence>
<dbReference type="InterPro" id="IPR017853">
    <property type="entry name" value="GH"/>
</dbReference>
<dbReference type="OrthoDB" id="220736at2"/>
<dbReference type="Gene3D" id="2.60.120.260">
    <property type="entry name" value="Galactose-binding domain-like"/>
    <property type="match status" value="1"/>
</dbReference>